<dbReference type="SUPFAM" id="SSF56235">
    <property type="entry name" value="N-terminal nucleophile aminohydrolases (Ntn hydrolases)"/>
    <property type="match status" value="1"/>
</dbReference>
<evidence type="ECO:0000256" key="1">
    <source>
        <dbReference type="ARBA" id="ARBA00084097"/>
    </source>
</evidence>
<evidence type="ECO:0000256" key="3">
    <source>
        <dbReference type="PIRSR" id="PIRSR600101-2"/>
    </source>
</evidence>
<evidence type="ECO:0000256" key="4">
    <source>
        <dbReference type="SAM" id="MobiDB-lite"/>
    </source>
</evidence>
<reference evidence="6 7" key="1">
    <citation type="journal article" date="2017" name="Gigascience">
        <title>Genome sequence of the small brown planthopper, Laodelphax striatellus.</title>
        <authorList>
            <person name="Zhu J."/>
            <person name="Jiang F."/>
            <person name="Wang X."/>
            <person name="Yang P."/>
            <person name="Bao Y."/>
            <person name="Zhao W."/>
            <person name="Wang W."/>
            <person name="Lu H."/>
            <person name="Wang Q."/>
            <person name="Cui N."/>
            <person name="Li J."/>
            <person name="Chen X."/>
            <person name="Luo L."/>
            <person name="Yu J."/>
            <person name="Kang L."/>
            <person name="Cui F."/>
        </authorList>
    </citation>
    <scope>NUCLEOTIDE SEQUENCE [LARGE SCALE GENOMIC DNA]</scope>
    <source>
        <strain evidence="6">Lst14</strain>
    </source>
</reference>
<keyword evidence="1" id="KW-0800">Toxin</keyword>
<dbReference type="FunCoup" id="A0A482WSH2">
    <property type="interactions" value="104"/>
</dbReference>
<keyword evidence="1" id="KW-1202">Platelet aggregation activating toxin</keyword>
<dbReference type="SMR" id="A0A482WSH2"/>
<evidence type="ECO:0008006" key="8">
    <source>
        <dbReference type="Google" id="ProtNLM"/>
    </source>
</evidence>
<comment type="caution">
    <text evidence="6">The sequence shown here is derived from an EMBL/GenBank/DDBJ whole genome shotgun (WGS) entry which is preliminary data.</text>
</comment>
<feature type="compositionally biased region" description="Low complexity" evidence="4">
    <location>
        <begin position="12"/>
        <end position="22"/>
    </location>
</feature>
<accession>A0A482WSH2</accession>
<dbReference type="FunFam" id="3.60.20.40:FF:000001">
    <property type="entry name" value="Gamma-glutamyltranspeptidase 1"/>
    <property type="match status" value="1"/>
</dbReference>
<dbReference type="STRING" id="195883.A0A482WSH2"/>
<dbReference type="EMBL" id="QKKF02026142">
    <property type="protein sequence ID" value="RZF36565.1"/>
    <property type="molecule type" value="Genomic_DNA"/>
</dbReference>
<feature type="binding site" evidence="3">
    <location>
        <position position="201"/>
    </location>
    <ligand>
        <name>L-glutamate</name>
        <dbReference type="ChEBI" id="CHEBI:29985"/>
    </ligand>
</feature>
<dbReference type="PRINTS" id="PR01210">
    <property type="entry name" value="GGTRANSPTASE"/>
</dbReference>
<evidence type="ECO:0000313" key="7">
    <source>
        <dbReference type="Proteomes" id="UP000291343"/>
    </source>
</evidence>
<dbReference type="InParanoid" id="A0A482WSH2"/>
<feature type="compositionally biased region" description="Basic and acidic residues" evidence="4">
    <location>
        <begin position="1"/>
        <end position="11"/>
    </location>
</feature>
<dbReference type="Gene3D" id="1.10.246.130">
    <property type="match status" value="1"/>
</dbReference>
<dbReference type="InterPro" id="IPR043137">
    <property type="entry name" value="GGT_ssub_C"/>
</dbReference>
<feature type="region of interest" description="Disordered" evidence="4">
    <location>
        <begin position="1"/>
        <end position="24"/>
    </location>
</feature>
<dbReference type="InterPro" id="IPR000101">
    <property type="entry name" value="GGT_peptidase"/>
</dbReference>
<dbReference type="GO" id="GO:0006751">
    <property type="term" value="P:glutathione catabolic process"/>
    <property type="evidence" value="ECO:0007669"/>
    <property type="project" value="InterPro"/>
</dbReference>
<dbReference type="FunFam" id="1.10.246.130:FF:000001">
    <property type="entry name" value="Gamma-glutamyltransferase 5 isoform 1"/>
    <property type="match status" value="1"/>
</dbReference>
<feature type="binding site" evidence="3">
    <location>
        <position position="519"/>
    </location>
    <ligand>
        <name>L-glutamate</name>
        <dbReference type="ChEBI" id="CHEBI:29985"/>
    </ligand>
</feature>
<dbReference type="GO" id="GO:0005886">
    <property type="term" value="C:plasma membrane"/>
    <property type="evidence" value="ECO:0007669"/>
    <property type="project" value="TreeGrafter"/>
</dbReference>
<keyword evidence="5" id="KW-0472">Membrane</keyword>
<keyword evidence="5" id="KW-0812">Transmembrane</keyword>
<proteinExistence type="predicted"/>
<keyword evidence="5" id="KW-1133">Transmembrane helix</keyword>
<dbReference type="PANTHER" id="PTHR11686">
    <property type="entry name" value="GAMMA GLUTAMYL TRANSPEPTIDASE"/>
    <property type="match status" value="1"/>
</dbReference>
<feature type="binding site" evidence="3">
    <location>
        <begin position="547"/>
        <end position="548"/>
    </location>
    <ligand>
        <name>L-glutamate</name>
        <dbReference type="ChEBI" id="CHEBI:29985"/>
    </ligand>
</feature>
<dbReference type="InterPro" id="IPR029055">
    <property type="entry name" value="Ntn_hydrolases_N"/>
</dbReference>
<protein>
    <recommendedName>
        <fullName evidence="8">Gamma-glutamyltranspeptidase 1</fullName>
    </recommendedName>
</protein>
<dbReference type="InterPro" id="IPR043138">
    <property type="entry name" value="GGT_lsub"/>
</dbReference>
<dbReference type="NCBIfam" id="TIGR00066">
    <property type="entry name" value="g_glut_trans"/>
    <property type="match status" value="1"/>
</dbReference>
<name>A0A482WSH2_LAOST</name>
<dbReference type="OrthoDB" id="1081007at2759"/>
<dbReference type="Proteomes" id="UP000291343">
    <property type="component" value="Unassembled WGS sequence"/>
</dbReference>
<feature type="transmembrane region" description="Helical" evidence="5">
    <location>
        <begin position="74"/>
        <end position="93"/>
    </location>
</feature>
<dbReference type="Pfam" id="PF01019">
    <property type="entry name" value="G_glu_transpept"/>
    <property type="match status" value="1"/>
</dbReference>
<feature type="binding site" evidence="3">
    <location>
        <begin position="495"/>
        <end position="497"/>
    </location>
    <ligand>
        <name>L-glutamate</name>
        <dbReference type="ChEBI" id="CHEBI:29985"/>
    </ligand>
</feature>
<dbReference type="GO" id="GO:0036374">
    <property type="term" value="F:glutathione hydrolase activity"/>
    <property type="evidence" value="ECO:0007669"/>
    <property type="project" value="InterPro"/>
</dbReference>
<sequence length="667" mass="72610">MMDNRYIDDHCNSNSSSGTSNGEYTAMRRNSRRANGNSESHVELIPVSLSFSSSDSGPTISLPRRRAGSKLQKWGCVGLLLLVAIGGGVWVYTANYRQTSPIPAPQNVDPLLDPPDVLIHMPPSPMTSMGQYQKAAVVSNGGPCAAIGKSILEKNGNAVEAAIATLFCDGVACMQSMGIGGGFLMTIYKRDEGRAYVLNAREAAPATATEDMYHGAAFAPQIGARSAGIPAELKGYHAAFNKFKSGNVKWSELVEPTIKLCEQGVPVNQHLAFNIKNHESDIRMSESLSQILLREDGTLPQFNETIKLPKLAATLKVIAYSPIEAEELYNGSLTKAFVQDIREAGGIITEEDMANYNVRWEEPVTAKLSGNITMYTVPPPGSGSILAFMLQALDGFIPQKSASDATTIQRIAEIFKHAYGRRTEFGDPHYTNITQLLHDLSSPDYIKAVREKVHDDWTSQDHSYYGAKFDLTEDHGTANMVVLGPNGDAVSVTSTVNLVFGSKFVSKSTGIILNDQMDDFSAPNITNFFGMPPSPSNFIRPGKRPMSSMCPAIFVEADGRVRLILGSAGGTKITTSIAWVSMMNLWFGMNIKQAIDEPRIHHQLFPMQLSYEYGILKSTVDAAKKIGHKTNRLGNTWRSCVTGIAAYKDGKVEGVSDFRRPGNVQGF</sequence>
<gene>
    <name evidence="6" type="ORF">LSTR_LSTR010676</name>
</gene>
<dbReference type="AlphaFoldDB" id="A0A482WSH2"/>
<organism evidence="6 7">
    <name type="scientific">Laodelphax striatellus</name>
    <name type="common">Small brown planthopper</name>
    <name type="synonym">Delphax striatella</name>
    <dbReference type="NCBI Taxonomy" id="195883"/>
    <lineage>
        <taxon>Eukaryota</taxon>
        <taxon>Metazoa</taxon>
        <taxon>Ecdysozoa</taxon>
        <taxon>Arthropoda</taxon>
        <taxon>Hexapoda</taxon>
        <taxon>Insecta</taxon>
        <taxon>Pterygota</taxon>
        <taxon>Neoptera</taxon>
        <taxon>Paraneoptera</taxon>
        <taxon>Hemiptera</taxon>
        <taxon>Auchenorrhyncha</taxon>
        <taxon>Fulgoroidea</taxon>
        <taxon>Delphacidae</taxon>
        <taxon>Criomorphinae</taxon>
        <taxon>Laodelphax</taxon>
    </lineage>
</organism>
<keyword evidence="1" id="KW-1199">Hemostasis impairing toxin</keyword>
<dbReference type="PANTHER" id="PTHR11686:SF9">
    <property type="entry name" value="RE13973P"/>
    <property type="match status" value="1"/>
</dbReference>
<feature type="active site" description="Nucleophile" evidence="2">
    <location>
        <position position="477"/>
    </location>
</feature>
<keyword evidence="7" id="KW-1185">Reference proteome</keyword>
<dbReference type="Gene3D" id="3.60.20.40">
    <property type="match status" value="1"/>
</dbReference>
<feature type="binding site" evidence="3">
    <location>
        <position position="570"/>
    </location>
    <ligand>
        <name>L-glutamate</name>
        <dbReference type="ChEBI" id="CHEBI:29985"/>
    </ligand>
</feature>
<evidence type="ECO:0000313" key="6">
    <source>
        <dbReference type="EMBL" id="RZF36565.1"/>
    </source>
</evidence>
<evidence type="ECO:0000256" key="5">
    <source>
        <dbReference type="SAM" id="Phobius"/>
    </source>
</evidence>
<evidence type="ECO:0000256" key="2">
    <source>
        <dbReference type="PIRSR" id="PIRSR600101-1"/>
    </source>
</evidence>